<evidence type="ECO:0000313" key="2">
    <source>
        <dbReference type="EMBL" id="OGD63960.1"/>
    </source>
</evidence>
<dbReference type="EMBL" id="MEZY01000028">
    <property type="protein sequence ID" value="OGD63960.1"/>
    <property type="molecule type" value="Genomic_DNA"/>
</dbReference>
<sequence>MRYLSKVFFALLIISISVLLFSYYYKTKLPISSEILEDLKNEPVQGSGEDFEVINIDKGNIEYNIEPKHSYQLWGLVVAVNDNEKWYSRFKDMDPLNTKDICVLWGDNVANELYKNYKFSSIEYVCQYQSRGAQIDGEILNGRQLSNNHLLPADNEIYAIIRKAKVGDQIYLEGFLSNYSVTENGRKTINRGTSITRIDTGNGACETIYVTDFKILDIGNEMATKAFVVLAYFTLILLILYIFALIFT</sequence>
<evidence type="ECO:0000256" key="1">
    <source>
        <dbReference type="SAM" id="Phobius"/>
    </source>
</evidence>
<comment type="caution">
    <text evidence="2">The sequence shown here is derived from an EMBL/GenBank/DDBJ whole genome shotgun (WGS) entry which is preliminary data.</text>
</comment>
<name>A0A1F5E9G9_9BACT</name>
<dbReference type="Proteomes" id="UP000178583">
    <property type="component" value="Unassembled WGS sequence"/>
</dbReference>
<protein>
    <submittedName>
        <fullName evidence="2">Uncharacterized protein</fullName>
    </submittedName>
</protein>
<keyword evidence="1" id="KW-1133">Transmembrane helix</keyword>
<proteinExistence type="predicted"/>
<feature type="transmembrane region" description="Helical" evidence="1">
    <location>
        <begin position="7"/>
        <end position="25"/>
    </location>
</feature>
<gene>
    <name evidence="2" type="ORF">A2215_01310</name>
</gene>
<dbReference type="AlphaFoldDB" id="A0A1F5E9G9"/>
<feature type="transmembrane region" description="Helical" evidence="1">
    <location>
        <begin position="226"/>
        <end position="247"/>
    </location>
</feature>
<keyword evidence="1" id="KW-0812">Transmembrane</keyword>
<organism evidence="2 3">
    <name type="scientific">Candidatus Berkelbacteria bacterium RIFOXYA2_FULL_43_10</name>
    <dbReference type="NCBI Taxonomy" id="1797472"/>
    <lineage>
        <taxon>Bacteria</taxon>
        <taxon>Candidatus Berkelbacteria</taxon>
    </lineage>
</organism>
<dbReference type="STRING" id="1797472.A2215_01310"/>
<keyword evidence="1" id="KW-0472">Membrane</keyword>
<reference evidence="2 3" key="1">
    <citation type="journal article" date="2016" name="Nat. Commun.">
        <title>Thousands of microbial genomes shed light on interconnected biogeochemical processes in an aquifer system.</title>
        <authorList>
            <person name="Anantharaman K."/>
            <person name="Brown C.T."/>
            <person name="Hug L.A."/>
            <person name="Sharon I."/>
            <person name="Castelle C.J."/>
            <person name="Probst A.J."/>
            <person name="Thomas B.C."/>
            <person name="Singh A."/>
            <person name="Wilkins M.J."/>
            <person name="Karaoz U."/>
            <person name="Brodie E.L."/>
            <person name="Williams K.H."/>
            <person name="Hubbard S.S."/>
            <person name="Banfield J.F."/>
        </authorList>
    </citation>
    <scope>NUCLEOTIDE SEQUENCE [LARGE SCALE GENOMIC DNA]</scope>
</reference>
<evidence type="ECO:0000313" key="3">
    <source>
        <dbReference type="Proteomes" id="UP000178583"/>
    </source>
</evidence>
<accession>A0A1F5E9G9</accession>